<comment type="caution">
    <text evidence="1">The sequence shown here is derived from an EMBL/GenBank/DDBJ whole genome shotgun (WGS) entry which is preliminary data.</text>
</comment>
<accession>A0A392V8H8</accession>
<reference evidence="1 2" key="1">
    <citation type="journal article" date="2018" name="Front. Plant Sci.">
        <title>Red Clover (Trifolium pratense) and Zigzag Clover (T. medium) - A Picture of Genomic Similarities and Differences.</title>
        <authorList>
            <person name="Dluhosova J."/>
            <person name="Istvanek J."/>
            <person name="Nedelnik J."/>
            <person name="Repkova J."/>
        </authorList>
    </citation>
    <scope>NUCLEOTIDE SEQUENCE [LARGE SCALE GENOMIC DNA]</scope>
    <source>
        <strain evidence="2">cv. 10/8</strain>
        <tissue evidence="1">Leaf</tissue>
    </source>
</reference>
<dbReference type="AlphaFoldDB" id="A0A392V8H8"/>
<feature type="non-terminal residue" evidence="1">
    <location>
        <position position="1"/>
    </location>
</feature>
<evidence type="ECO:0000313" key="1">
    <source>
        <dbReference type="EMBL" id="MCI83145.1"/>
    </source>
</evidence>
<organism evidence="1 2">
    <name type="scientific">Trifolium medium</name>
    <dbReference type="NCBI Taxonomy" id="97028"/>
    <lineage>
        <taxon>Eukaryota</taxon>
        <taxon>Viridiplantae</taxon>
        <taxon>Streptophyta</taxon>
        <taxon>Embryophyta</taxon>
        <taxon>Tracheophyta</taxon>
        <taxon>Spermatophyta</taxon>
        <taxon>Magnoliopsida</taxon>
        <taxon>eudicotyledons</taxon>
        <taxon>Gunneridae</taxon>
        <taxon>Pentapetalae</taxon>
        <taxon>rosids</taxon>
        <taxon>fabids</taxon>
        <taxon>Fabales</taxon>
        <taxon>Fabaceae</taxon>
        <taxon>Papilionoideae</taxon>
        <taxon>50 kb inversion clade</taxon>
        <taxon>NPAAA clade</taxon>
        <taxon>Hologalegina</taxon>
        <taxon>IRL clade</taxon>
        <taxon>Trifolieae</taxon>
        <taxon>Trifolium</taxon>
    </lineage>
</organism>
<name>A0A392V8H8_9FABA</name>
<proteinExistence type="predicted"/>
<sequence length="44" mass="4817">CRQATGELARRDLVSISRQFSPVTLKLTDFVSPGARPTKVGDKN</sequence>
<protein>
    <submittedName>
        <fullName evidence="1">Uncharacterized protein</fullName>
    </submittedName>
</protein>
<dbReference type="Proteomes" id="UP000265520">
    <property type="component" value="Unassembled WGS sequence"/>
</dbReference>
<evidence type="ECO:0000313" key="2">
    <source>
        <dbReference type="Proteomes" id="UP000265520"/>
    </source>
</evidence>
<keyword evidence="2" id="KW-1185">Reference proteome</keyword>
<dbReference type="EMBL" id="LXQA011060093">
    <property type="protein sequence ID" value="MCI83145.1"/>
    <property type="molecule type" value="Genomic_DNA"/>
</dbReference>